<proteinExistence type="inferred from homology"/>
<evidence type="ECO:0000256" key="3">
    <source>
        <dbReference type="ARBA" id="ARBA00022896"/>
    </source>
</evidence>
<dbReference type="InParanoid" id="A0A068TSG9"/>
<keyword evidence="9" id="KW-1185">Reference proteome</keyword>
<dbReference type="AlphaFoldDB" id="A0A068TSG9"/>
<accession>A0A068TSG9</accession>
<comment type="similarity">
    <text evidence="1 6">Belongs to the iron/ascorbate-dependent oxidoreductase family.</text>
</comment>
<keyword evidence="3" id="KW-0847">Vitamin C</keyword>
<dbReference type="GO" id="GO:0031418">
    <property type="term" value="F:L-ascorbic acid binding"/>
    <property type="evidence" value="ECO:0007669"/>
    <property type="project" value="UniProtKB-KW"/>
</dbReference>
<dbReference type="Proteomes" id="UP000295252">
    <property type="component" value="Chromosome V"/>
</dbReference>
<dbReference type="PROSITE" id="PS51471">
    <property type="entry name" value="FE2OG_OXY"/>
    <property type="match status" value="1"/>
</dbReference>
<evidence type="ECO:0000256" key="2">
    <source>
        <dbReference type="ARBA" id="ARBA00022723"/>
    </source>
</evidence>
<protein>
    <recommendedName>
        <fullName evidence="7">Fe2OG dioxygenase domain-containing protein</fullName>
    </recommendedName>
</protein>
<evidence type="ECO:0000256" key="5">
    <source>
        <dbReference type="ARBA" id="ARBA00023004"/>
    </source>
</evidence>
<evidence type="ECO:0000256" key="6">
    <source>
        <dbReference type="RuleBase" id="RU003682"/>
    </source>
</evidence>
<dbReference type="GO" id="GO:0009805">
    <property type="term" value="P:coumarin biosynthetic process"/>
    <property type="evidence" value="ECO:0007669"/>
    <property type="project" value="UniProtKB-ARBA"/>
</dbReference>
<feature type="domain" description="Fe2OG dioxygenase" evidence="7">
    <location>
        <begin position="218"/>
        <end position="320"/>
    </location>
</feature>
<dbReference type="PhylomeDB" id="A0A068TSG9"/>
<keyword evidence="4 6" id="KW-0560">Oxidoreductase</keyword>
<organism evidence="8 9">
    <name type="scientific">Coffea canephora</name>
    <name type="common">Robusta coffee</name>
    <dbReference type="NCBI Taxonomy" id="49390"/>
    <lineage>
        <taxon>Eukaryota</taxon>
        <taxon>Viridiplantae</taxon>
        <taxon>Streptophyta</taxon>
        <taxon>Embryophyta</taxon>
        <taxon>Tracheophyta</taxon>
        <taxon>Spermatophyta</taxon>
        <taxon>Magnoliopsida</taxon>
        <taxon>eudicotyledons</taxon>
        <taxon>Gunneridae</taxon>
        <taxon>Pentapetalae</taxon>
        <taxon>asterids</taxon>
        <taxon>lamiids</taxon>
        <taxon>Gentianales</taxon>
        <taxon>Rubiaceae</taxon>
        <taxon>Ixoroideae</taxon>
        <taxon>Gardenieae complex</taxon>
        <taxon>Bertiereae - Coffeeae clade</taxon>
        <taxon>Coffeeae</taxon>
        <taxon>Coffea</taxon>
    </lineage>
</organism>
<gene>
    <name evidence="8" type="ORF">GSCOC_T00026283001</name>
</gene>
<dbReference type="InterPro" id="IPR005123">
    <property type="entry name" value="Oxoglu/Fe-dep_dioxygenase_dom"/>
</dbReference>
<dbReference type="GO" id="GO:0002238">
    <property type="term" value="P:response to molecule of fungal origin"/>
    <property type="evidence" value="ECO:0007669"/>
    <property type="project" value="UniProtKB-ARBA"/>
</dbReference>
<name>A0A068TSG9_COFCA</name>
<dbReference type="EMBL" id="HG739087">
    <property type="protein sequence ID" value="CDO99215.1"/>
    <property type="molecule type" value="Genomic_DNA"/>
</dbReference>
<sequence>MDESSVTETTTQSGVDDGRIKDLKAFDDTKAGVKGLVDAGVTSLPEIFVRPPDELVEELNHGHSQAKVPVIDLNGIEIDDQRKSIVDGLRRASEEWGFFQVVNHGIPSSVLDGMIDGTRKFHEQDAELKKEYYSRDRMRKVRFDSNIDLYHSRSVNWRDTLTINLLYYNQIVPDELPEICRSSAMDYINHVTKLAEALFELLSEALGMELNNLRAMECARGRSFVCHYYPACPEPDLTLGVNRHTDPAFLTILLQDHIGGLQFLHDNNWTDVPPIPGGLVVNIADLLQIVSNDKFKSREHRVIANRIGPRISVACFFIGVAVPEKIYGPAKELTSDETPAVYREFTVKEYISGLFSRPIDKSGLDNFKI</sequence>
<dbReference type="GO" id="GO:0016706">
    <property type="term" value="F:2-oxoglutarate-dependent dioxygenase activity"/>
    <property type="evidence" value="ECO:0007669"/>
    <property type="project" value="UniProtKB-ARBA"/>
</dbReference>
<evidence type="ECO:0000259" key="7">
    <source>
        <dbReference type="PROSITE" id="PS51471"/>
    </source>
</evidence>
<dbReference type="GO" id="GO:0046872">
    <property type="term" value="F:metal ion binding"/>
    <property type="evidence" value="ECO:0007669"/>
    <property type="project" value="UniProtKB-KW"/>
</dbReference>
<dbReference type="Gramene" id="CDO99215">
    <property type="protein sequence ID" value="CDO99215"/>
    <property type="gene ID" value="GSCOC_T00026283001"/>
</dbReference>
<dbReference type="InterPro" id="IPR044861">
    <property type="entry name" value="IPNS-like_FE2OG_OXY"/>
</dbReference>
<dbReference type="PANTHER" id="PTHR10209:SF429">
    <property type="entry name" value="1-AMINOCYCLOPROPANE-1-CARBOXYLATE OXIDASE HOMOLOG 1-LIKE"/>
    <property type="match status" value="1"/>
</dbReference>
<dbReference type="InterPro" id="IPR026992">
    <property type="entry name" value="DIOX_N"/>
</dbReference>
<evidence type="ECO:0000256" key="1">
    <source>
        <dbReference type="ARBA" id="ARBA00008056"/>
    </source>
</evidence>
<evidence type="ECO:0000313" key="8">
    <source>
        <dbReference type="EMBL" id="CDO99215.1"/>
    </source>
</evidence>
<dbReference type="FunFam" id="2.60.120.330:FF:000005">
    <property type="entry name" value="1-aminocyclopropane-1-carboxylate oxidase homolog 1"/>
    <property type="match status" value="1"/>
</dbReference>
<keyword evidence="2 6" id="KW-0479">Metal-binding</keyword>
<dbReference type="Pfam" id="PF03171">
    <property type="entry name" value="2OG-FeII_Oxy"/>
    <property type="match status" value="1"/>
</dbReference>
<dbReference type="InterPro" id="IPR027443">
    <property type="entry name" value="IPNS-like_sf"/>
</dbReference>
<dbReference type="Pfam" id="PF14226">
    <property type="entry name" value="DIOX_N"/>
    <property type="match status" value="1"/>
</dbReference>
<dbReference type="OrthoDB" id="288590at2759"/>
<evidence type="ECO:0000313" key="9">
    <source>
        <dbReference type="Proteomes" id="UP000295252"/>
    </source>
</evidence>
<dbReference type="PANTHER" id="PTHR10209">
    <property type="entry name" value="OXIDOREDUCTASE, 2OG-FE II OXYGENASE FAMILY PROTEIN"/>
    <property type="match status" value="1"/>
</dbReference>
<dbReference type="OMA" id="IASEEWG"/>
<dbReference type="SUPFAM" id="SSF51197">
    <property type="entry name" value="Clavaminate synthase-like"/>
    <property type="match status" value="1"/>
</dbReference>
<evidence type="ECO:0000256" key="4">
    <source>
        <dbReference type="ARBA" id="ARBA00023002"/>
    </source>
</evidence>
<reference evidence="9" key="1">
    <citation type="journal article" date="2014" name="Science">
        <title>The coffee genome provides insight into the convergent evolution of caffeine biosynthesis.</title>
        <authorList>
            <person name="Denoeud F."/>
            <person name="Carretero-Paulet L."/>
            <person name="Dereeper A."/>
            <person name="Droc G."/>
            <person name="Guyot R."/>
            <person name="Pietrella M."/>
            <person name="Zheng C."/>
            <person name="Alberti A."/>
            <person name="Anthony F."/>
            <person name="Aprea G."/>
            <person name="Aury J.M."/>
            <person name="Bento P."/>
            <person name="Bernard M."/>
            <person name="Bocs S."/>
            <person name="Campa C."/>
            <person name="Cenci A."/>
            <person name="Combes M.C."/>
            <person name="Crouzillat D."/>
            <person name="Da Silva C."/>
            <person name="Daddiego L."/>
            <person name="De Bellis F."/>
            <person name="Dussert S."/>
            <person name="Garsmeur O."/>
            <person name="Gayraud T."/>
            <person name="Guignon V."/>
            <person name="Jahn K."/>
            <person name="Jamilloux V."/>
            <person name="Joet T."/>
            <person name="Labadie K."/>
            <person name="Lan T."/>
            <person name="Leclercq J."/>
            <person name="Lepelley M."/>
            <person name="Leroy T."/>
            <person name="Li L.T."/>
            <person name="Librado P."/>
            <person name="Lopez L."/>
            <person name="Munoz A."/>
            <person name="Noel B."/>
            <person name="Pallavicini A."/>
            <person name="Perrotta G."/>
            <person name="Poncet V."/>
            <person name="Pot D."/>
            <person name="Priyono X."/>
            <person name="Rigoreau M."/>
            <person name="Rouard M."/>
            <person name="Rozas J."/>
            <person name="Tranchant-Dubreuil C."/>
            <person name="VanBuren R."/>
            <person name="Zhang Q."/>
            <person name="Andrade A.C."/>
            <person name="Argout X."/>
            <person name="Bertrand B."/>
            <person name="de Kochko A."/>
            <person name="Graziosi G."/>
            <person name="Henry R.J."/>
            <person name="Jayarama X."/>
            <person name="Ming R."/>
            <person name="Nagai C."/>
            <person name="Rounsley S."/>
            <person name="Sankoff D."/>
            <person name="Giuliano G."/>
            <person name="Albert V.A."/>
            <person name="Wincker P."/>
            <person name="Lashermes P."/>
        </authorList>
    </citation>
    <scope>NUCLEOTIDE SEQUENCE [LARGE SCALE GENOMIC DNA]</scope>
    <source>
        <strain evidence="9">cv. DH200-94</strain>
    </source>
</reference>
<keyword evidence="5 6" id="KW-0408">Iron</keyword>
<dbReference type="Gene3D" id="2.60.120.330">
    <property type="entry name" value="B-lactam Antibiotic, Isopenicillin N Synthase, Chain"/>
    <property type="match status" value="1"/>
</dbReference>